<evidence type="ECO:0000259" key="11">
    <source>
        <dbReference type="Pfam" id="PF02463"/>
    </source>
</evidence>
<dbReference type="PROSITE" id="PS00617">
    <property type="entry name" value="RECF_1"/>
    <property type="match status" value="1"/>
</dbReference>
<dbReference type="GO" id="GO:0003697">
    <property type="term" value="F:single-stranded DNA binding"/>
    <property type="evidence" value="ECO:0007669"/>
    <property type="project" value="UniProtKB-UniRule"/>
</dbReference>
<feature type="domain" description="RecF/RecN/SMC N-terminal" evidence="11">
    <location>
        <begin position="3"/>
        <end position="345"/>
    </location>
</feature>
<dbReference type="Gene3D" id="1.20.1050.90">
    <property type="entry name" value="RecF/RecN/SMC, N-terminal domain"/>
    <property type="match status" value="1"/>
</dbReference>
<feature type="binding site" evidence="9">
    <location>
        <begin position="30"/>
        <end position="37"/>
    </location>
    <ligand>
        <name>ATP</name>
        <dbReference type="ChEBI" id="CHEBI:30616"/>
    </ligand>
</feature>
<dbReference type="InterPro" id="IPR003395">
    <property type="entry name" value="RecF/RecN/SMC_N"/>
</dbReference>
<dbReference type="Gene3D" id="3.40.50.300">
    <property type="entry name" value="P-loop containing nucleotide triphosphate hydrolases"/>
    <property type="match status" value="1"/>
</dbReference>
<evidence type="ECO:0000256" key="6">
    <source>
        <dbReference type="ARBA" id="ARBA00022741"/>
    </source>
</evidence>
<evidence type="ECO:0000256" key="7">
    <source>
        <dbReference type="ARBA" id="ARBA00022840"/>
    </source>
</evidence>
<dbReference type="AlphaFoldDB" id="F0R4L4"/>
<keyword evidence="9 10" id="KW-0227">DNA damage</keyword>
<dbReference type="GO" id="GO:0005737">
    <property type="term" value="C:cytoplasm"/>
    <property type="evidence" value="ECO:0007669"/>
    <property type="project" value="UniProtKB-SubCell"/>
</dbReference>
<evidence type="ECO:0000256" key="2">
    <source>
        <dbReference type="ARBA" id="ARBA00008016"/>
    </source>
</evidence>
<comment type="similarity">
    <text evidence="2 9 10">Belongs to the RecF family.</text>
</comment>
<dbReference type="RefSeq" id="WP_013616166.1">
    <property type="nucleotide sequence ID" value="NC_015164.1"/>
</dbReference>
<evidence type="ECO:0000313" key="13">
    <source>
        <dbReference type="Proteomes" id="UP000007486"/>
    </source>
</evidence>
<dbReference type="GO" id="GO:0000731">
    <property type="term" value="P:DNA synthesis involved in DNA repair"/>
    <property type="evidence" value="ECO:0007669"/>
    <property type="project" value="TreeGrafter"/>
</dbReference>
<keyword evidence="8 9" id="KW-0238">DNA-binding</keyword>
<dbReference type="GO" id="GO:0006302">
    <property type="term" value="P:double-strand break repair"/>
    <property type="evidence" value="ECO:0007669"/>
    <property type="project" value="TreeGrafter"/>
</dbReference>
<comment type="function">
    <text evidence="9 10">The RecF protein is involved in DNA metabolism; it is required for DNA replication and normal SOS inducibility. RecF binds preferentially to single-stranded, linear DNA. It also seems to bind ATP.</text>
</comment>
<dbReference type="GO" id="GO:0005524">
    <property type="term" value="F:ATP binding"/>
    <property type="evidence" value="ECO:0007669"/>
    <property type="project" value="UniProtKB-UniRule"/>
</dbReference>
<dbReference type="InterPro" id="IPR042174">
    <property type="entry name" value="RecF_2"/>
</dbReference>
<dbReference type="InterPro" id="IPR027417">
    <property type="entry name" value="P-loop_NTPase"/>
</dbReference>
<dbReference type="InterPro" id="IPR001238">
    <property type="entry name" value="DNA-binding_RecF"/>
</dbReference>
<dbReference type="PANTHER" id="PTHR32182:SF0">
    <property type="entry name" value="DNA REPLICATION AND REPAIR PROTEIN RECF"/>
    <property type="match status" value="1"/>
</dbReference>
<proteinExistence type="inferred from homology"/>
<dbReference type="OrthoDB" id="9803889at2"/>
<dbReference type="Pfam" id="PF02463">
    <property type="entry name" value="SMC_N"/>
    <property type="match status" value="1"/>
</dbReference>
<dbReference type="SUPFAM" id="SSF52540">
    <property type="entry name" value="P-loop containing nucleoside triphosphate hydrolases"/>
    <property type="match status" value="1"/>
</dbReference>
<keyword evidence="4 9" id="KW-0963">Cytoplasm</keyword>
<dbReference type="STRING" id="667015.Bacsa_0091"/>
<dbReference type="PROSITE" id="PS00618">
    <property type="entry name" value="RECF_2"/>
    <property type="match status" value="1"/>
</dbReference>
<reference evidence="12 13" key="1">
    <citation type="journal article" date="2011" name="Stand. Genomic Sci.">
        <title>Complete genome sequence of Bacteroides salanitronis type strain (BL78).</title>
        <authorList>
            <person name="Gronow S."/>
            <person name="Held B."/>
            <person name="Lucas S."/>
            <person name="Lapidus A."/>
            <person name="Del Rio T.G."/>
            <person name="Nolan M."/>
            <person name="Tice H."/>
            <person name="Deshpande S."/>
            <person name="Cheng J.F."/>
            <person name="Pitluck S."/>
            <person name="Liolios K."/>
            <person name="Pagani I."/>
            <person name="Ivanova N."/>
            <person name="Mavromatis K."/>
            <person name="Pati A."/>
            <person name="Tapia R."/>
            <person name="Han C."/>
            <person name="Goodwin L."/>
            <person name="Chen A."/>
            <person name="Palaniappan K."/>
            <person name="Land M."/>
            <person name="Hauser L."/>
            <person name="Chang Y.J."/>
            <person name="Jeffries C.D."/>
            <person name="Brambilla E.M."/>
            <person name="Rohde M."/>
            <person name="Goker M."/>
            <person name="Detter J.C."/>
            <person name="Woyke T."/>
            <person name="Bristow J."/>
            <person name="Markowitz V."/>
            <person name="Hugenholtz P."/>
            <person name="Kyrpides N.C."/>
            <person name="Klenk H.P."/>
            <person name="Eisen J.A."/>
        </authorList>
    </citation>
    <scope>NUCLEOTIDE SEQUENCE [LARGE SCALE GENOMIC DNA]</scope>
    <source>
        <strain evidence="12 13">DSM 18170</strain>
    </source>
</reference>
<evidence type="ECO:0000256" key="3">
    <source>
        <dbReference type="ARBA" id="ARBA00020170"/>
    </source>
</evidence>
<organism evidence="12 13">
    <name type="scientific">Phocaeicola salanitronis (strain DSM 18170 / JCM 13657 / CCUG 60908 / BL78)</name>
    <name type="common">Bacteroides salanitronis</name>
    <dbReference type="NCBI Taxonomy" id="667015"/>
    <lineage>
        <taxon>Bacteria</taxon>
        <taxon>Pseudomonadati</taxon>
        <taxon>Bacteroidota</taxon>
        <taxon>Bacteroidia</taxon>
        <taxon>Bacteroidales</taxon>
        <taxon>Bacteroidaceae</taxon>
        <taxon>Phocaeicola</taxon>
    </lineage>
</organism>
<keyword evidence="9 10" id="KW-0234">DNA repair</keyword>
<protein>
    <recommendedName>
        <fullName evidence="3 9">DNA replication and repair protein RecF</fullName>
    </recommendedName>
</protein>
<evidence type="ECO:0000256" key="8">
    <source>
        <dbReference type="ARBA" id="ARBA00023125"/>
    </source>
</evidence>
<keyword evidence="5 9" id="KW-0235">DNA replication</keyword>
<keyword evidence="7 9" id="KW-0067">ATP-binding</keyword>
<dbReference type="GO" id="GO:0009432">
    <property type="term" value="P:SOS response"/>
    <property type="evidence" value="ECO:0007669"/>
    <property type="project" value="UniProtKB-UniRule"/>
</dbReference>
<comment type="subcellular location">
    <subcellularLocation>
        <location evidence="1 9 10">Cytoplasm</location>
    </subcellularLocation>
</comment>
<dbReference type="InterPro" id="IPR018078">
    <property type="entry name" value="DNA-binding_RecF_CS"/>
</dbReference>
<sequence>MWLKRISILNYKNLEQVELAFSKKLNCIIGKNGMGKTNLMDAVYYLSFCKSATNPIDSQNILHERDFFVIQGFYETDGGEPEEVYCGLKRRQKKQFKRNKKEYSRLSDHIGLIPLVMVSPADSWLIAGGSEERRRFMDVVISQFDREYLDALIRYNKALQQRNALLKAEIEPEEELMALWEEAMASTGKLVFQKRKDFVDEFIPVFQSYYAYISQGREQVSLMYESHAAHGNLLQLLKESRQRDRILGYSTKGIHKDDLIMELGGFPMKREGSQGQNKTYLIALKLAQFDFLKRAGNRTVPIVLLDDIFDKLDASRVEQIVKLVAGDNFGQIFITDTNREHLDKILSEVGEDYNLFEVEGGCVSMREKEGEA</sequence>
<dbReference type="NCBIfam" id="TIGR00611">
    <property type="entry name" value="recf"/>
    <property type="match status" value="1"/>
</dbReference>
<dbReference type="HOGENOM" id="CLU_040267_0_1_10"/>
<dbReference type="PANTHER" id="PTHR32182">
    <property type="entry name" value="DNA REPLICATION AND REPAIR PROTEIN RECF"/>
    <property type="match status" value="1"/>
</dbReference>
<dbReference type="HAMAP" id="MF_00365">
    <property type="entry name" value="RecF"/>
    <property type="match status" value="1"/>
</dbReference>
<dbReference type="GO" id="GO:0006260">
    <property type="term" value="P:DNA replication"/>
    <property type="evidence" value="ECO:0007669"/>
    <property type="project" value="UniProtKB-UniRule"/>
</dbReference>
<evidence type="ECO:0000256" key="1">
    <source>
        <dbReference type="ARBA" id="ARBA00004496"/>
    </source>
</evidence>
<dbReference type="eggNOG" id="COG1195">
    <property type="taxonomic scope" value="Bacteria"/>
</dbReference>
<name>F0R4L4_PHOSB</name>
<dbReference type="Proteomes" id="UP000007486">
    <property type="component" value="Chromosome"/>
</dbReference>
<keyword evidence="6 9" id="KW-0547">Nucleotide-binding</keyword>
<evidence type="ECO:0000313" key="12">
    <source>
        <dbReference type="EMBL" id="ADY34704.1"/>
    </source>
</evidence>
<gene>
    <name evidence="9" type="primary">recF</name>
    <name evidence="12" type="ordered locus">Bacsa_0091</name>
</gene>
<dbReference type="EMBL" id="CP002530">
    <property type="protein sequence ID" value="ADY34704.1"/>
    <property type="molecule type" value="Genomic_DNA"/>
</dbReference>
<dbReference type="KEGG" id="bsa:Bacsa_0091"/>
<keyword evidence="13" id="KW-1185">Reference proteome</keyword>
<evidence type="ECO:0000256" key="5">
    <source>
        <dbReference type="ARBA" id="ARBA00022705"/>
    </source>
</evidence>
<accession>F0R4L4</accession>
<evidence type="ECO:0000256" key="4">
    <source>
        <dbReference type="ARBA" id="ARBA00022490"/>
    </source>
</evidence>
<keyword evidence="9 10" id="KW-0742">SOS response</keyword>
<evidence type="ECO:0000256" key="10">
    <source>
        <dbReference type="RuleBase" id="RU000578"/>
    </source>
</evidence>
<evidence type="ECO:0000256" key="9">
    <source>
        <dbReference type="HAMAP-Rule" id="MF_00365"/>
    </source>
</evidence>